<comment type="subcellular location">
    <subcellularLocation>
        <location evidence="1">Cell membrane</location>
        <topology evidence="1">Multi-pass membrane protein</topology>
    </subcellularLocation>
</comment>
<dbReference type="GO" id="GO:0005886">
    <property type="term" value="C:plasma membrane"/>
    <property type="evidence" value="ECO:0007669"/>
    <property type="project" value="UniProtKB-SubCell"/>
</dbReference>
<evidence type="ECO:0000256" key="1">
    <source>
        <dbReference type="ARBA" id="ARBA00004651"/>
    </source>
</evidence>
<feature type="transmembrane region" description="Helical" evidence="6">
    <location>
        <begin position="663"/>
        <end position="686"/>
    </location>
</feature>
<name>A0A381T7E9_9ZZZZ</name>
<feature type="transmembrane region" description="Helical" evidence="6">
    <location>
        <begin position="1057"/>
        <end position="1080"/>
    </location>
</feature>
<evidence type="ECO:0000256" key="5">
    <source>
        <dbReference type="ARBA" id="ARBA00023136"/>
    </source>
</evidence>
<evidence type="ECO:0000256" key="6">
    <source>
        <dbReference type="SAM" id="Phobius"/>
    </source>
</evidence>
<feature type="domain" description="ABC3 transporter permease C-terminal" evidence="7">
    <location>
        <begin position="517"/>
        <end position="637"/>
    </location>
</feature>
<keyword evidence="4 6" id="KW-1133">Transmembrane helix</keyword>
<feature type="domain" description="ABC3 transporter permease C-terminal" evidence="7">
    <location>
        <begin position="1008"/>
        <end position="1110"/>
    </location>
</feature>
<evidence type="ECO:0000313" key="8">
    <source>
        <dbReference type="EMBL" id="SVA12102.1"/>
    </source>
</evidence>
<dbReference type="Pfam" id="PF02687">
    <property type="entry name" value="FtsX"/>
    <property type="match status" value="2"/>
</dbReference>
<feature type="transmembrane region" description="Helical" evidence="6">
    <location>
        <begin position="513"/>
        <end position="537"/>
    </location>
</feature>
<sequence length="1125" mass="121717">VNLTVVAGVAVAVAVLGGALLVGESVRSSLRALALGRLGQTDTVITSPTFFRDALSAELAAGPPTSDLFDAAVPLIALDGFVTDPATGRRVSGVQVYGVDDRFWRFHKRTTQSAPDRNEMFLGEALVRELKVDIGTALLVRVARPSEVPLGSLHGRRDDVGRTVRLTVGSILAPSELGEFSLRQLQGPARAVFVSLSRLQELLDINREVNTILLSKRVGAPGSSAVQVANVEEALRRTATLDDLSVTVRELPKRRALVVESGAGMVNAVVAEAVLASAGEMGLRPQPILTYLINRLSLGPRDVPYSLVTGVDFSSFSALSSRAQRRTGLWPEALEYPPILLNEWAVRDLGARQGDIISAEYYVWEDTGSLVTRQADFQLHGVLSIAGDAADRELAPVYKGVTDAESMVDWDPPFPIDLSAIDSRDEEYWNRYRTTPKGFVELADGQDLWRSRYGQLTSVRLLTDNIEDLTSTAVTYRRTLVANIDPIAAGIGVKPVRAVALRASVGATDFGEYFAYFSFFLVVSALLLVSLFFQFGIEQRLQEIGMLQAFGFPLQAIRSLFWREAIVLGVGGGLFGMVCAVGYAQVIIYGLRTWWVDAVGTTLLSLHVTLETLGAGAAGGVIAALLTIAVSLRSLKGVSPRGLLSGALPQPAHGMKQTRAISAWTHISGWVGPVVLVASGLTLVIAARTGALNATIGFFGAGTLLLCALLGFTWTWLRRMVLGSISEPRLWPLVHLGVRNSSHRPGRSVLCIALIALAVFLIVAVGAFHRSEGDVRDRASGTGGFTLLADSLFPVGDDLDQPAGRNRLGLSEYEGSLFDGVDFERFRVRAGDDASCLNLYRPADPRVIGVSDSFIADNRFTFGATLARTPAEVENPWHLLRRELPDGVVPALADANSLTYVLHLAVGDEIVLNRDTDREVRLRIVAALADSVLQSELVVSEAQFRRVFPEQEGFNFFMIDVPEDRVSQVTVALEDRLTDFGFDVVPTAERLAMFHRVENTYLVTFQTLGVLGLLLGTIGLGAVLLRNVLERRREIALLRVIGYDRQHLMFMVLTENLLLLMLGLGIGACSSLIAIAPAWYERGQQLPFALIGWLLVTVALAGAISSLAATRVMARSPLLAALKAE</sequence>
<dbReference type="PANTHER" id="PTHR43738">
    <property type="entry name" value="ABC TRANSPORTER, MEMBRANE PROTEIN"/>
    <property type="match status" value="1"/>
</dbReference>
<evidence type="ECO:0000256" key="3">
    <source>
        <dbReference type="ARBA" id="ARBA00022692"/>
    </source>
</evidence>
<dbReference type="InterPro" id="IPR051125">
    <property type="entry name" value="ABC-4/HrtB_transporter"/>
</dbReference>
<accession>A0A381T7E9</accession>
<protein>
    <recommendedName>
        <fullName evidence="7">ABC3 transporter permease C-terminal domain-containing protein</fullName>
    </recommendedName>
</protein>
<gene>
    <name evidence="8" type="ORF">METZ01_LOCUS64956</name>
</gene>
<feature type="transmembrane region" description="Helical" evidence="6">
    <location>
        <begin position="749"/>
        <end position="768"/>
    </location>
</feature>
<feature type="non-terminal residue" evidence="8">
    <location>
        <position position="1"/>
    </location>
</feature>
<evidence type="ECO:0000259" key="7">
    <source>
        <dbReference type="Pfam" id="PF02687"/>
    </source>
</evidence>
<feature type="transmembrane region" description="Helical" evidence="6">
    <location>
        <begin position="565"/>
        <end position="592"/>
    </location>
</feature>
<dbReference type="EMBL" id="UINC01004139">
    <property type="protein sequence ID" value="SVA12102.1"/>
    <property type="molecule type" value="Genomic_DNA"/>
</dbReference>
<dbReference type="AlphaFoldDB" id="A0A381T7E9"/>
<keyword evidence="3 6" id="KW-0812">Transmembrane</keyword>
<feature type="transmembrane region" description="Helical" evidence="6">
    <location>
        <begin position="612"/>
        <end position="632"/>
    </location>
</feature>
<evidence type="ECO:0000256" key="4">
    <source>
        <dbReference type="ARBA" id="ARBA00022989"/>
    </source>
</evidence>
<organism evidence="8">
    <name type="scientific">marine metagenome</name>
    <dbReference type="NCBI Taxonomy" id="408172"/>
    <lineage>
        <taxon>unclassified sequences</taxon>
        <taxon>metagenomes</taxon>
        <taxon>ecological metagenomes</taxon>
    </lineage>
</organism>
<evidence type="ECO:0000256" key="2">
    <source>
        <dbReference type="ARBA" id="ARBA00022475"/>
    </source>
</evidence>
<feature type="transmembrane region" description="Helical" evidence="6">
    <location>
        <begin position="1001"/>
        <end position="1025"/>
    </location>
</feature>
<dbReference type="PANTHER" id="PTHR43738:SF2">
    <property type="entry name" value="ABC TRANSPORTER PERMEASE"/>
    <property type="match status" value="1"/>
</dbReference>
<dbReference type="InterPro" id="IPR003838">
    <property type="entry name" value="ABC3_permease_C"/>
</dbReference>
<keyword evidence="2" id="KW-1003">Cell membrane</keyword>
<keyword evidence="5 6" id="KW-0472">Membrane</keyword>
<proteinExistence type="predicted"/>
<reference evidence="8" key="1">
    <citation type="submission" date="2018-05" db="EMBL/GenBank/DDBJ databases">
        <authorList>
            <person name="Lanie J.A."/>
            <person name="Ng W.-L."/>
            <person name="Kazmierczak K.M."/>
            <person name="Andrzejewski T.M."/>
            <person name="Davidsen T.M."/>
            <person name="Wayne K.J."/>
            <person name="Tettelin H."/>
            <person name="Glass J.I."/>
            <person name="Rusch D."/>
            <person name="Podicherti R."/>
            <person name="Tsui H.-C.T."/>
            <person name="Winkler M.E."/>
        </authorList>
    </citation>
    <scope>NUCLEOTIDE SEQUENCE</scope>
</reference>
<feature type="transmembrane region" description="Helical" evidence="6">
    <location>
        <begin position="1086"/>
        <end position="1109"/>
    </location>
</feature>
<feature type="transmembrane region" description="Helical" evidence="6">
    <location>
        <begin position="692"/>
        <end position="717"/>
    </location>
</feature>